<protein>
    <recommendedName>
        <fullName evidence="4">DUF2589 domain-containing protein</fullName>
    </recommendedName>
</protein>
<dbReference type="KEGG" id="tum:CBW65_16160"/>
<proteinExistence type="predicted"/>
<feature type="compositionally biased region" description="Polar residues" evidence="1">
    <location>
        <begin position="100"/>
        <end position="109"/>
    </location>
</feature>
<reference evidence="3" key="1">
    <citation type="submission" date="2017-05" db="EMBL/GenBank/DDBJ databases">
        <authorList>
            <person name="Sung H."/>
        </authorList>
    </citation>
    <scope>NUCLEOTIDE SEQUENCE [LARGE SCALE GENOMIC DNA]</scope>
    <source>
        <strain evidence="3">AR23208</strain>
    </source>
</reference>
<evidence type="ECO:0000313" key="2">
    <source>
        <dbReference type="EMBL" id="ARU62329.1"/>
    </source>
</evidence>
<dbReference type="Proteomes" id="UP000195437">
    <property type="component" value="Chromosome"/>
</dbReference>
<name>A0A1Y0IQL0_9BACL</name>
<dbReference type="RefSeq" id="WP_087457691.1">
    <property type="nucleotide sequence ID" value="NZ_CP021434.1"/>
</dbReference>
<organism evidence="2 3">
    <name type="scientific">Tumebacillus avium</name>
    <dbReference type="NCBI Taxonomy" id="1903704"/>
    <lineage>
        <taxon>Bacteria</taxon>
        <taxon>Bacillati</taxon>
        <taxon>Bacillota</taxon>
        <taxon>Bacilli</taxon>
        <taxon>Bacillales</taxon>
        <taxon>Alicyclobacillaceae</taxon>
        <taxon>Tumebacillus</taxon>
    </lineage>
</organism>
<accession>A0A1Y0IQL0</accession>
<dbReference type="InterPro" id="IPR024510">
    <property type="entry name" value="DUF2589"/>
</dbReference>
<dbReference type="OrthoDB" id="2381442at2"/>
<gene>
    <name evidence="2" type="ORF">CBW65_16160</name>
</gene>
<feature type="region of interest" description="Disordered" evidence="1">
    <location>
        <begin position="96"/>
        <end position="115"/>
    </location>
</feature>
<dbReference type="EMBL" id="CP021434">
    <property type="protein sequence ID" value="ARU62329.1"/>
    <property type="molecule type" value="Genomic_DNA"/>
</dbReference>
<evidence type="ECO:0000256" key="1">
    <source>
        <dbReference type="SAM" id="MobiDB-lite"/>
    </source>
</evidence>
<sequence length="160" mass="17972">MAEEFVFQDLLSAIKDSVIQANATAQQSSLESVFAWFEKDGSPKLTEFKIPSPDPREPVQTIQVPLISLIPMSSTKIEKLAIEFNVQFSELIHKPENPAKQDSLSSTVPSDPDQKNLSLMFARRGKQSEPNLAKIQIEIRATEPPEALLRINDHLMKYLP</sequence>
<dbReference type="Pfam" id="PF11655">
    <property type="entry name" value="DUF2589"/>
    <property type="match status" value="1"/>
</dbReference>
<evidence type="ECO:0008006" key="4">
    <source>
        <dbReference type="Google" id="ProtNLM"/>
    </source>
</evidence>
<evidence type="ECO:0000313" key="3">
    <source>
        <dbReference type="Proteomes" id="UP000195437"/>
    </source>
</evidence>
<keyword evidence="3" id="KW-1185">Reference proteome</keyword>
<dbReference type="AlphaFoldDB" id="A0A1Y0IQL0"/>